<keyword evidence="7" id="KW-0865">Zymogen</keyword>
<feature type="signal peptide" evidence="11">
    <location>
        <begin position="1"/>
        <end position="19"/>
    </location>
</feature>
<feature type="chain" id="PRO_5013982858" description="Carboxypeptidase" evidence="11">
    <location>
        <begin position="20"/>
        <end position="501"/>
    </location>
</feature>
<evidence type="ECO:0000256" key="5">
    <source>
        <dbReference type="ARBA" id="ARBA00022729"/>
    </source>
</evidence>
<dbReference type="InterPro" id="IPR033124">
    <property type="entry name" value="Ser_caboxypep_his_AS"/>
</dbReference>
<dbReference type="PANTHER" id="PTHR11802">
    <property type="entry name" value="SERINE PROTEASE FAMILY S10 SERINE CARBOXYPEPTIDASE"/>
    <property type="match status" value="1"/>
</dbReference>
<dbReference type="Gene3D" id="3.40.50.11320">
    <property type="match status" value="1"/>
</dbReference>
<dbReference type="Gene3D" id="3.40.50.1820">
    <property type="entry name" value="alpha/beta hydrolase"/>
    <property type="match status" value="1"/>
</dbReference>
<keyword evidence="4 11" id="KW-0645">Protease</keyword>
<keyword evidence="9" id="KW-0325">Glycoprotein</keyword>
<dbReference type="OrthoDB" id="443318at2759"/>
<name>I1J2Q0_BRADI</name>
<evidence type="ECO:0000256" key="8">
    <source>
        <dbReference type="ARBA" id="ARBA00023157"/>
    </source>
</evidence>
<keyword evidence="8" id="KW-1015">Disulfide bond</keyword>
<dbReference type="GO" id="GO:0006508">
    <property type="term" value="P:proteolysis"/>
    <property type="evidence" value="ECO:0007669"/>
    <property type="project" value="UniProtKB-KW"/>
</dbReference>
<evidence type="ECO:0000313" key="12">
    <source>
        <dbReference type="EMBL" id="KQJ85013.1"/>
    </source>
</evidence>
<dbReference type="FunFam" id="3.40.50.12670:FF:000002">
    <property type="entry name" value="Carboxypeptidase"/>
    <property type="match status" value="1"/>
</dbReference>
<evidence type="ECO:0000256" key="9">
    <source>
        <dbReference type="ARBA" id="ARBA00023180"/>
    </source>
</evidence>
<dbReference type="EnsemblPlants" id="KQJ85013">
    <property type="protein sequence ID" value="KQJ85013"/>
    <property type="gene ID" value="BRADI_5g24300v3"/>
</dbReference>
<evidence type="ECO:0000313" key="14">
    <source>
        <dbReference type="Proteomes" id="UP000008810"/>
    </source>
</evidence>
<dbReference type="InterPro" id="IPR018202">
    <property type="entry name" value="Ser_caboxypep_ser_AS"/>
</dbReference>
<evidence type="ECO:0000256" key="6">
    <source>
        <dbReference type="ARBA" id="ARBA00022801"/>
    </source>
</evidence>
<dbReference type="PROSITE" id="PS00560">
    <property type="entry name" value="CARBOXYPEPT_SER_HIS"/>
    <property type="match status" value="1"/>
</dbReference>
<evidence type="ECO:0000313" key="13">
    <source>
        <dbReference type="EnsemblPlants" id="KQJ85013"/>
    </source>
</evidence>
<proteinExistence type="inferred from homology"/>
<dbReference type="EMBL" id="CM000884">
    <property type="protein sequence ID" value="KQJ85013.1"/>
    <property type="molecule type" value="Genomic_DNA"/>
</dbReference>
<dbReference type="EC" id="3.4.16.-" evidence="11"/>
<comment type="catalytic activity">
    <reaction evidence="1">
        <text>Preferential release of a C-terminal arginine or lysine residue.</text>
        <dbReference type="EC" id="3.4.16.6"/>
    </reaction>
</comment>
<dbReference type="MEROPS" id="S10.A39"/>
<dbReference type="Pfam" id="PF00450">
    <property type="entry name" value="Peptidase_S10"/>
    <property type="match status" value="1"/>
</dbReference>
<accession>I1J2Q0</accession>
<dbReference type="PROSITE" id="PS00131">
    <property type="entry name" value="CARBOXYPEPT_SER_SER"/>
    <property type="match status" value="1"/>
</dbReference>
<evidence type="ECO:0000256" key="10">
    <source>
        <dbReference type="ARBA" id="ARBA00064289"/>
    </source>
</evidence>
<reference evidence="12" key="2">
    <citation type="submission" date="2017-06" db="EMBL/GenBank/DDBJ databases">
        <title>WGS assembly of Brachypodium distachyon.</title>
        <authorList>
            <consortium name="The International Brachypodium Initiative"/>
            <person name="Lucas S."/>
            <person name="Harmon-Smith M."/>
            <person name="Lail K."/>
            <person name="Tice H."/>
            <person name="Grimwood J."/>
            <person name="Bruce D."/>
            <person name="Barry K."/>
            <person name="Shu S."/>
            <person name="Lindquist E."/>
            <person name="Wang M."/>
            <person name="Pitluck S."/>
            <person name="Vogel J.P."/>
            <person name="Garvin D.F."/>
            <person name="Mockler T.C."/>
            <person name="Schmutz J."/>
            <person name="Rokhsar D."/>
            <person name="Bevan M.W."/>
        </authorList>
    </citation>
    <scope>NUCLEOTIDE SEQUENCE</scope>
    <source>
        <strain evidence="12">Bd21</strain>
    </source>
</reference>
<gene>
    <name evidence="13" type="primary">LOC100837525</name>
    <name evidence="12" type="ORF">BRADI_5g24300v3</name>
</gene>
<comment type="similarity">
    <text evidence="2 11">Belongs to the peptidase S10 family.</text>
</comment>
<dbReference type="Gramene" id="KQJ85013">
    <property type="protein sequence ID" value="KQJ85013"/>
    <property type="gene ID" value="BRADI_5g24300v3"/>
</dbReference>
<dbReference type="HOGENOM" id="CLU_008523_13_0_1"/>
<dbReference type="RefSeq" id="XP_003579400.1">
    <property type="nucleotide sequence ID" value="XM_003579352.3"/>
</dbReference>
<protein>
    <recommendedName>
        <fullName evidence="11">Carboxypeptidase</fullName>
        <ecNumber evidence="11">3.4.16.-</ecNumber>
    </recommendedName>
</protein>
<dbReference type="PANTHER" id="PTHR11802:SF258">
    <property type="entry name" value="CARBOXYPEPTIDASE"/>
    <property type="match status" value="1"/>
</dbReference>
<dbReference type="KEGG" id="bdi:100837525"/>
<dbReference type="SUPFAM" id="SSF53474">
    <property type="entry name" value="alpha/beta-Hydrolases"/>
    <property type="match status" value="1"/>
</dbReference>
<evidence type="ECO:0000256" key="4">
    <source>
        <dbReference type="ARBA" id="ARBA00022670"/>
    </source>
</evidence>
<dbReference type="FunFam" id="3.40.50.11320:FF:000001">
    <property type="entry name" value="Carboxypeptidase"/>
    <property type="match status" value="1"/>
</dbReference>
<keyword evidence="3 11" id="KW-0121">Carboxypeptidase</keyword>
<evidence type="ECO:0000256" key="3">
    <source>
        <dbReference type="ARBA" id="ARBA00022645"/>
    </source>
</evidence>
<keyword evidence="14" id="KW-1185">Reference proteome</keyword>
<dbReference type="PRINTS" id="PR00724">
    <property type="entry name" value="CRBOXYPTASEC"/>
</dbReference>
<dbReference type="FunFam" id="3.40.50.1820:FF:000013">
    <property type="entry name" value="Carboxypeptidase"/>
    <property type="match status" value="1"/>
</dbReference>
<dbReference type="eggNOG" id="KOG1282">
    <property type="taxonomic scope" value="Eukaryota"/>
</dbReference>
<dbReference type="Gene3D" id="6.10.250.940">
    <property type="match status" value="1"/>
</dbReference>
<dbReference type="GeneID" id="100837525"/>
<dbReference type="InterPro" id="IPR029058">
    <property type="entry name" value="AB_hydrolase_fold"/>
</dbReference>
<reference evidence="12 13" key="1">
    <citation type="journal article" date="2010" name="Nature">
        <title>Genome sequencing and analysis of the model grass Brachypodium distachyon.</title>
        <authorList>
            <consortium name="International Brachypodium Initiative"/>
        </authorList>
    </citation>
    <scope>NUCLEOTIDE SEQUENCE [LARGE SCALE GENOMIC DNA]</scope>
    <source>
        <strain evidence="12 13">Bd21</strain>
    </source>
</reference>
<dbReference type="GO" id="GO:0004185">
    <property type="term" value="F:serine-type carboxypeptidase activity"/>
    <property type="evidence" value="ECO:0000318"/>
    <property type="project" value="GO_Central"/>
</dbReference>
<reference evidence="13" key="3">
    <citation type="submission" date="2018-08" db="UniProtKB">
        <authorList>
            <consortium name="EnsemblPlants"/>
        </authorList>
    </citation>
    <scope>IDENTIFICATION</scope>
    <source>
        <strain evidence="13">cv. Bd21</strain>
    </source>
</reference>
<keyword evidence="6 11" id="KW-0378">Hydrolase</keyword>
<evidence type="ECO:0000256" key="2">
    <source>
        <dbReference type="ARBA" id="ARBA00009431"/>
    </source>
</evidence>
<evidence type="ECO:0000256" key="1">
    <source>
        <dbReference type="ARBA" id="ARBA00001003"/>
    </source>
</evidence>
<dbReference type="AlphaFoldDB" id="I1J2Q0"/>
<dbReference type="Proteomes" id="UP000008810">
    <property type="component" value="Chromosome 5"/>
</dbReference>
<comment type="subunit">
    <text evidence="10">Carboxypeptidase II is a dimer, where each monomer is composed of two chains linked by a disulfide bond.</text>
</comment>
<evidence type="ECO:0000256" key="7">
    <source>
        <dbReference type="ARBA" id="ARBA00023145"/>
    </source>
</evidence>
<evidence type="ECO:0000256" key="11">
    <source>
        <dbReference type="RuleBase" id="RU361156"/>
    </source>
</evidence>
<sequence>MSTAAASAVLLLAFALATALTIPAAARHDGRHHQGSGGGFEKVFDRQEADRVESLPGQPAGVGFRQFSGYVTVNATHGRALFYWFFEAARHVSKKPLVLWLNGGPGCSSLGYGALQELGPLQTQKGSPELRLNPNAWNKEANLLFLEQPAGVGFSYTNTSADLTSFGDELAAHDAYIFLVNWFERFPQFKGHDFYLAGESYAGHYVPQLAEKILEKNKKEHKSNQINLKGYLIGNPAIDDASDSRGTVDYTWDHALVSDELHAAVIENCKFDNDHQNNTIACEIALNYLYSGFNDIDLYSLYTPLCTANSTARRLRRRSSSPINTDNNKNKKTHGQLRLRLLYDAYDPCQDQYTNAYLNRRDVQHALHANTSGIIPYRWSGCSDTVFHNWQEAPRSTLPAIKKAVEAGLRVWVYSGDTDGVVPVTGTRRALTKLGLKTVKEWREWFTSDQVGGYTLGYESLTFVTVRGAGHMVPTLKPVQASQLFEHFLAGKDLPPKPVVV</sequence>
<keyword evidence="5 11" id="KW-0732">Signal</keyword>
<dbReference type="InterPro" id="IPR001563">
    <property type="entry name" value="Peptidase_S10"/>
</dbReference>
<organism evidence="13">
    <name type="scientific">Brachypodium distachyon</name>
    <name type="common">Purple false brome</name>
    <name type="synonym">Trachynia distachya</name>
    <dbReference type="NCBI Taxonomy" id="15368"/>
    <lineage>
        <taxon>Eukaryota</taxon>
        <taxon>Viridiplantae</taxon>
        <taxon>Streptophyta</taxon>
        <taxon>Embryophyta</taxon>
        <taxon>Tracheophyta</taxon>
        <taxon>Spermatophyta</taxon>
        <taxon>Magnoliopsida</taxon>
        <taxon>Liliopsida</taxon>
        <taxon>Poales</taxon>
        <taxon>Poaceae</taxon>
        <taxon>BOP clade</taxon>
        <taxon>Pooideae</taxon>
        <taxon>Stipodae</taxon>
        <taxon>Brachypodieae</taxon>
        <taxon>Brachypodium</taxon>
    </lineage>
</organism>